<proteinExistence type="predicted"/>
<evidence type="ECO:0000256" key="10">
    <source>
        <dbReference type="SAM" id="MobiDB-lite"/>
    </source>
</evidence>
<dbReference type="Pfam" id="PF00989">
    <property type="entry name" value="PAS"/>
    <property type="match status" value="1"/>
</dbReference>
<sequence>MIAARILIVEDDRIVARDIQHQVSRMGHVVVALSTSGEEAVRLAVHHQPDLVLMDIRLDGEMDGIEAARRIREAQRIPVVFLTAYANDEVVQRASRTEPFGYLLKPLEEPQMRTVIQMALYKQASDAKLRMTERRYAATLASIRDGVILCDRDGRVDFMNRVAETMTGWTAAEAAGRPLPSVFVALDEETQEPQEDFSALVRHQGAHAPPERLSRLLPRGETAPAPLQTAPPQTAESQTVESQAAETGVAEPGMAGIVVEERCSAIIDDRGQVVGAILVFSDLTQRRRVAEALREAQANLAHVGRLTMMGELAAAVAHEVNQPLMAIITNAGTCLQHLSQPDPDLGKTRAVAERIVRDAQRAGDVVRSIHALARRAPADPGWVDVNALVVETLALVRAELRRGRIAVETDLRADPTRVHGDRVQLQQLILNLVMNAIEAMAVPDLPLRRLRIVTAGGDGGIAVRVEDSGPGLADTDPEVLFRALYTTKPDGLGMGLSISRSIVELHGGRLTATPGTPCGSVFEAVLPVTLGET</sequence>
<evidence type="ECO:0000259" key="14">
    <source>
        <dbReference type="PROSITE" id="PS50113"/>
    </source>
</evidence>
<dbReference type="InterPro" id="IPR001789">
    <property type="entry name" value="Sig_transdc_resp-reg_receiver"/>
</dbReference>
<evidence type="ECO:0000256" key="2">
    <source>
        <dbReference type="ARBA" id="ARBA00012438"/>
    </source>
</evidence>
<dbReference type="PROSITE" id="PS50112">
    <property type="entry name" value="PAS"/>
    <property type="match status" value="1"/>
</dbReference>
<evidence type="ECO:0000256" key="8">
    <source>
        <dbReference type="ARBA" id="ARBA00023012"/>
    </source>
</evidence>
<dbReference type="CDD" id="cd17534">
    <property type="entry name" value="REC_DC-like"/>
    <property type="match status" value="1"/>
</dbReference>
<dbReference type="RefSeq" id="WP_145680013.1">
    <property type="nucleotide sequence ID" value="NZ_VITF01000027.1"/>
</dbReference>
<evidence type="ECO:0000256" key="1">
    <source>
        <dbReference type="ARBA" id="ARBA00000085"/>
    </source>
</evidence>
<dbReference type="EMBL" id="VITF01000027">
    <property type="protein sequence ID" value="TWA58822.1"/>
    <property type="molecule type" value="Genomic_DNA"/>
</dbReference>
<dbReference type="PROSITE" id="PS50109">
    <property type="entry name" value="HIS_KIN"/>
    <property type="match status" value="1"/>
</dbReference>
<dbReference type="SUPFAM" id="SSF52172">
    <property type="entry name" value="CheY-like"/>
    <property type="match status" value="1"/>
</dbReference>
<comment type="caution">
    <text evidence="15">The sequence shown here is derived from an EMBL/GenBank/DDBJ whole genome shotgun (WGS) entry which is preliminary data.</text>
</comment>
<feature type="domain" description="Response regulatory" evidence="12">
    <location>
        <begin position="5"/>
        <end position="120"/>
    </location>
</feature>
<dbReference type="SMART" id="SM00091">
    <property type="entry name" value="PAS"/>
    <property type="match status" value="1"/>
</dbReference>
<dbReference type="AlphaFoldDB" id="A0A560AEN5"/>
<dbReference type="Proteomes" id="UP000316083">
    <property type="component" value="Unassembled WGS sequence"/>
</dbReference>
<dbReference type="Pfam" id="PF02518">
    <property type="entry name" value="HATPase_c"/>
    <property type="match status" value="1"/>
</dbReference>
<dbReference type="SMART" id="SM00388">
    <property type="entry name" value="HisKA"/>
    <property type="match status" value="1"/>
</dbReference>
<keyword evidence="4" id="KW-0808">Transferase</keyword>
<dbReference type="PANTHER" id="PTHR43065:SF10">
    <property type="entry name" value="PEROXIDE STRESS-ACTIVATED HISTIDINE KINASE MAK3"/>
    <property type="match status" value="1"/>
</dbReference>
<keyword evidence="8" id="KW-0902">Two-component regulatory system</keyword>
<dbReference type="Gene3D" id="3.40.50.2300">
    <property type="match status" value="1"/>
</dbReference>
<dbReference type="NCBIfam" id="TIGR00229">
    <property type="entry name" value="sensory_box"/>
    <property type="match status" value="1"/>
</dbReference>
<keyword evidence="6" id="KW-0418">Kinase</keyword>
<dbReference type="PANTHER" id="PTHR43065">
    <property type="entry name" value="SENSOR HISTIDINE KINASE"/>
    <property type="match status" value="1"/>
</dbReference>
<feature type="domain" description="Histidine kinase" evidence="11">
    <location>
        <begin position="315"/>
        <end position="530"/>
    </location>
</feature>
<dbReference type="InterPro" id="IPR004358">
    <property type="entry name" value="Sig_transdc_His_kin-like_C"/>
</dbReference>
<keyword evidence="7" id="KW-0067">ATP-binding</keyword>
<dbReference type="InterPro" id="IPR005467">
    <property type="entry name" value="His_kinase_dom"/>
</dbReference>
<evidence type="ECO:0000313" key="16">
    <source>
        <dbReference type="Proteomes" id="UP000316083"/>
    </source>
</evidence>
<dbReference type="SUPFAM" id="SSF55785">
    <property type="entry name" value="PYP-like sensor domain (PAS domain)"/>
    <property type="match status" value="1"/>
</dbReference>
<keyword evidence="3 9" id="KW-0597">Phosphoprotein</keyword>
<dbReference type="GO" id="GO:0005524">
    <property type="term" value="F:ATP binding"/>
    <property type="evidence" value="ECO:0007669"/>
    <property type="project" value="UniProtKB-KW"/>
</dbReference>
<evidence type="ECO:0000256" key="5">
    <source>
        <dbReference type="ARBA" id="ARBA00022741"/>
    </source>
</evidence>
<feature type="modified residue" description="4-aspartylphosphate" evidence="9">
    <location>
        <position position="55"/>
    </location>
</feature>
<name>A0A560AEN5_AZOBR</name>
<dbReference type="InterPro" id="IPR036890">
    <property type="entry name" value="HATPase_C_sf"/>
</dbReference>
<feature type="domain" description="PAS" evidence="13">
    <location>
        <begin position="132"/>
        <end position="192"/>
    </location>
</feature>
<dbReference type="InterPro" id="IPR000700">
    <property type="entry name" value="PAS-assoc_C"/>
</dbReference>
<reference evidence="15 16" key="1">
    <citation type="submission" date="2019-06" db="EMBL/GenBank/DDBJ databases">
        <title>Genomic Encyclopedia of Type Strains, Phase IV (KMG-V): Genome sequencing to study the core and pangenomes of soil and plant-associated prokaryotes.</title>
        <authorList>
            <person name="Whitman W."/>
        </authorList>
    </citation>
    <scope>NUCLEOTIDE SEQUENCE [LARGE SCALE GENOMIC DNA]</scope>
    <source>
        <strain evidence="15 16">BR 11796</strain>
    </source>
</reference>
<dbReference type="GO" id="GO:0000155">
    <property type="term" value="F:phosphorelay sensor kinase activity"/>
    <property type="evidence" value="ECO:0007669"/>
    <property type="project" value="InterPro"/>
</dbReference>
<dbReference type="InterPro" id="IPR003594">
    <property type="entry name" value="HATPase_dom"/>
</dbReference>
<comment type="catalytic activity">
    <reaction evidence="1">
        <text>ATP + protein L-histidine = ADP + protein N-phospho-L-histidine.</text>
        <dbReference type="EC" id="2.7.13.3"/>
    </reaction>
</comment>
<dbReference type="InterPro" id="IPR011006">
    <property type="entry name" value="CheY-like_superfamily"/>
</dbReference>
<evidence type="ECO:0000256" key="7">
    <source>
        <dbReference type="ARBA" id="ARBA00022840"/>
    </source>
</evidence>
<dbReference type="Gene3D" id="3.30.565.10">
    <property type="entry name" value="Histidine kinase-like ATPase, C-terminal domain"/>
    <property type="match status" value="1"/>
</dbReference>
<evidence type="ECO:0000259" key="11">
    <source>
        <dbReference type="PROSITE" id="PS50109"/>
    </source>
</evidence>
<dbReference type="PROSITE" id="PS50110">
    <property type="entry name" value="RESPONSE_REGULATORY"/>
    <property type="match status" value="1"/>
</dbReference>
<protein>
    <recommendedName>
        <fullName evidence="2">histidine kinase</fullName>
        <ecNumber evidence="2">2.7.13.3</ecNumber>
    </recommendedName>
</protein>
<feature type="compositionally biased region" description="Polar residues" evidence="10">
    <location>
        <begin position="236"/>
        <end position="245"/>
    </location>
</feature>
<dbReference type="Pfam" id="PF00072">
    <property type="entry name" value="Response_reg"/>
    <property type="match status" value="1"/>
</dbReference>
<dbReference type="InterPro" id="IPR003661">
    <property type="entry name" value="HisK_dim/P_dom"/>
</dbReference>
<dbReference type="SUPFAM" id="SSF55874">
    <property type="entry name" value="ATPase domain of HSP90 chaperone/DNA topoisomerase II/histidine kinase"/>
    <property type="match status" value="1"/>
</dbReference>
<dbReference type="SMART" id="SM00387">
    <property type="entry name" value="HATPase_c"/>
    <property type="match status" value="1"/>
</dbReference>
<evidence type="ECO:0000256" key="4">
    <source>
        <dbReference type="ARBA" id="ARBA00022679"/>
    </source>
</evidence>
<dbReference type="PROSITE" id="PS50113">
    <property type="entry name" value="PAC"/>
    <property type="match status" value="1"/>
</dbReference>
<dbReference type="InterPro" id="IPR000014">
    <property type="entry name" value="PAS"/>
</dbReference>
<dbReference type="CDD" id="cd00130">
    <property type="entry name" value="PAS"/>
    <property type="match status" value="1"/>
</dbReference>
<dbReference type="InterPro" id="IPR013767">
    <property type="entry name" value="PAS_fold"/>
</dbReference>
<feature type="domain" description="PAC" evidence="14">
    <location>
        <begin position="243"/>
        <end position="295"/>
    </location>
</feature>
<dbReference type="GO" id="GO:0006355">
    <property type="term" value="P:regulation of DNA-templated transcription"/>
    <property type="evidence" value="ECO:0007669"/>
    <property type="project" value="InterPro"/>
</dbReference>
<organism evidence="15 16">
    <name type="scientific">Azospirillum brasilense</name>
    <dbReference type="NCBI Taxonomy" id="192"/>
    <lineage>
        <taxon>Bacteria</taxon>
        <taxon>Pseudomonadati</taxon>
        <taxon>Pseudomonadota</taxon>
        <taxon>Alphaproteobacteria</taxon>
        <taxon>Rhodospirillales</taxon>
        <taxon>Azospirillaceae</taxon>
        <taxon>Azospirillum</taxon>
    </lineage>
</organism>
<dbReference type="SMART" id="SM00448">
    <property type="entry name" value="REC"/>
    <property type="match status" value="1"/>
</dbReference>
<evidence type="ECO:0000256" key="9">
    <source>
        <dbReference type="PROSITE-ProRule" id="PRU00169"/>
    </source>
</evidence>
<evidence type="ECO:0000256" key="6">
    <source>
        <dbReference type="ARBA" id="ARBA00022777"/>
    </source>
</evidence>
<gene>
    <name evidence="15" type="ORF">FBZ82_1273</name>
</gene>
<dbReference type="Pfam" id="PF00512">
    <property type="entry name" value="HisKA"/>
    <property type="match status" value="1"/>
</dbReference>
<dbReference type="PRINTS" id="PR00344">
    <property type="entry name" value="BCTRLSENSOR"/>
</dbReference>
<dbReference type="SUPFAM" id="SSF47384">
    <property type="entry name" value="Homodimeric domain of signal transducing histidine kinase"/>
    <property type="match status" value="1"/>
</dbReference>
<keyword evidence="5" id="KW-0547">Nucleotide-binding</keyword>
<dbReference type="Gene3D" id="3.30.450.20">
    <property type="entry name" value="PAS domain"/>
    <property type="match status" value="1"/>
</dbReference>
<evidence type="ECO:0000259" key="12">
    <source>
        <dbReference type="PROSITE" id="PS50110"/>
    </source>
</evidence>
<feature type="compositionally biased region" description="Low complexity" evidence="10">
    <location>
        <begin position="222"/>
        <end position="235"/>
    </location>
</feature>
<evidence type="ECO:0000313" key="15">
    <source>
        <dbReference type="EMBL" id="TWA58822.1"/>
    </source>
</evidence>
<dbReference type="EC" id="2.7.13.3" evidence="2"/>
<dbReference type="InterPro" id="IPR036097">
    <property type="entry name" value="HisK_dim/P_sf"/>
</dbReference>
<accession>A0A560AEN5</accession>
<dbReference type="InterPro" id="IPR035965">
    <property type="entry name" value="PAS-like_dom_sf"/>
</dbReference>
<dbReference type="CDD" id="cd00082">
    <property type="entry name" value="HisKA"/>
    <property type="match status" value="1"/>
</dbReference>
<feature type="region of interest" description="Disordered" evidence="10">
    <location>
        <begin position="222"/>
        <end position="248"/>
    </location>
</feature>
<dbReference type="Gene3D" id="1.10.287.130">
    <property type="match status" value="1"/>
</dbReference>
<evidence type="ECO:0000256" key="3">
    <source>
        <dbReference type="ARBA" id="ARBA00022553"/>
    </source>
</evidence>
<evidence type="ECO:0000259" key="13">
    <source>
        <dbReference type="PROSITE" id="PS50112"/>
    </source>
</evidence>